<dbReference type="Proteomes" id="UP000249390">
    <property type="component" value="Unassembled WGS sequence"/>
</dbReference>
<keyword evidence="2" id="KW-1185">Reference proteome</keyword>
<organism evidence="1 2">
    <name type="scientific">Cuscuta australis</name>
    <dbReference type="NCBI Taxonomy" id="267555"/>
    <lineage>
        <taxon>Eukaryota</taxon>
        <taxon>Viridiplantae</taxon>
        <taxon>Streptophyta</taxon>
        <taxon>Embryophyta</taxon>
        <taxon>Tracheophyta</taxon>
        <taxon>Spermatophyta</taxon>
        <taxon>Magnoliopsida</taxon>
        <taxon>eudicotyledons</taxon>
        <taxon>Gunneridae</taxon>
        <taxon>Pentapetalae</taxon>
        <taxon>asterids</taxon>
        <taxon>lamiids</taxon>
        <taxon>Solanales</taxon>
        <taxon>Convolvulaceae</taxon>
        <taxon>Cuscuteae</taxon>
        <taxon>Cuscuta</taxon>
        <taxon>Cuscuta subgen. Grammica</taxon>
        <taxon>Cuscuta sect. Cleistogrammica</taxon>
    </lineage>
</organism>
<sequence length="112" mass="12184">MDLTIDKLTRTVRQNPTLTIPNYPPGIISQTIQHNLSLTITTAAKGGENTNHLVIIIQLVIPEPVNKVEHGLQLNARIGQVLDFPGGRVPYKHSSLFNSNANQPIAGTSKPD</sequence>
<accession>A0A328DF99</accession>
<proteinExistence type="predicted"/>
<protein>
    <submittedName>
        <fullName evidence="1">Uncharacterized protein</fullName>
    </submittedName>
</protein>
<dbReference type="AlphaFoldDB" id="A0A328DF99"/>
<gene>
    <name evidence="1" type="ORF">DM860_011694</name>
</gene>
<evidence type="ECO:0000313" key="2">
    <source>
        <dbReference type="Proteomes" id="UP000249390"/>
    </source>
</evidence>
<name>A0A328DF99_9ASTE</name>
<evidence type="ECO:0000313" key="1">
    <source>
        <dbReference type="EMBL" id="RAL44417.1"/>
    </source>
</evidence>
<dbReference type="EMBL" id="NQVE01000143">
    <property type="protein sequence ID" value="RAL44417.1"/>
    <property type="molecule type" value="Genomic_DNA"/>
</dbReference>
<reference evidence="1 2" key="1">
    <citation type="submission" date="2018-06" db="EMBL/GenBank/DDBJ databases">
        <title>The Genome of Cuscuta australis (Dodder) Provides Insight into the Evolution of Plant Parasitism.</title>
        <authorList>
            <person name="Liu H."/>
        </authorList>
    </citation>
    <scope>NUCLEOTIDE SEQUENCE [LARGE SCALE GENOMIC DNA]</scope>
    <source>
        <strain evidence="2">cv. Yunnan</strain>
        <tissue evidence="1">Vines</tissue>
    </source>
</reference>
<comment type="caution">
    <text evidence="1">The sequence shown here is derived from an EMBL/GenBank/DDBJ whole genome shotgun (WGS) entry which is preliminary data.</text>
</comment>